<dbReference type="PATRIC" id="fig|1280950.3.peg.1218"/>
<feature type="domain" description="Response regulatory" evidence="3">
    <location>
        <begin position="12"/>
        <end position="126"/>
    </location>
</feature>
<dbReference type="EMBL" id="ARYK01000002">
    <property type="protein sequence ID" value="KCZ93394.1"/>
    <property type="molecule type" value="Genomic_DNA"/>
</dbReference>
<evidence type="ECO:0000313" key="4">
    <source>
        <dbReference type="EMBL" id="KCZ93394.1"/>
    </source>
</evidence>
<feature type="modified residue" description="4-aspartylphosphate" evidence="2">
    <location>
        <position position="61"/>
    </location>
</feature>
<dbReference type="PANTHER" id="PTHR44591:SF25">
    <property type="entry name" value="CHEMOTAXIS TWO-COMPONENT RESPONSE REGULATOR"/>
    <property type="match status" value="1"/>
</dbReference>
<keyword evidence="1 2" id="KW-0597">Phosphoprotein</keyword>
<dbReference type="InterPro" id="IPR011006">
    <property type="entry name" value="CheY-like_superfamily"/>
</dbReference>
<evidence type="ECO:0000259" key="3">
    <source>
        <dbReference type="PROSITE" id="PS50110"/>
    </source>
</evidence>
<evidence type="ECO:0000256" key="2">
    <source>
        <dbReference type="PROSITE-ProRule" id="PRU00169"/>
    </source>
</evidence>
<proteinExistence type="predicted"/>
<dbReference type="PANTHER" id="PTHR44591">
    <property type="entry name" value="STRESS RESPONSE REGULATOR PROTEIN 1"/>
    <property type="match status" value="1"/>
</dbReference>
<dbReference type="AlphaFoldDB" id="A0A059FRV3"/>
<dbReference type="Proteomes" id="UP000025171">
    <property type="component" value="Unassembled WGS sequence"/>
</dbReference>
<organism evidence="4 5">
    <name type="scientific">Hyphomonas johnsonii MHS-2</name>
    <dbReference type="NCBI Taxonomy" id="1280950"/>
    <lineage>
        <taxon>Bacteria</taxon>
        <taxon>Pseudomonadati</taxon>
        <taxon>Pseudomonadota</taxon>
        <taxon>Alphaproteobacteria</taxon>
        <taxon>Hyphomonadales</taxon>
        <taxon>Hyphomonadaceae</taxon>
        <taxon>Hyphomonas</taxon>
    </lineage>
</organism>
<comment type="caution">
    <text evidence="4">The sequence shown here is derived from an EMBL/GenBank/DDBJ whole genome shotgun (WGS) entry which is preliminary data.</text>
</comment>
<dbReference type="eggNOG" id="COG4566">
    <property type="taxonomic scope" value="Bacteria"/>
</dbReference>
<dbReference type="RefSeq" id="WP_084141623.1">
    <property type="nucleotide sequence ID" value="NZ_ARYK01000002.1"/>
</dbReference>
<dbReference type="InterPro" id="IPR001789">
    <property type="entry name" value="Sig_transdc_resp-reg_receiver"/>
</dbReference>
<dbReference type="Gene3D" id="3.40.50.2300">
    <property type="match status" value="1"/>
</dbReference>
<name>A0A059FRV3_9PROT</name>
<dbReference type="GO" id="GO:0000160">
    <property type="term" value="P:phosphorelay signal transduction system"/>
    <property type="evidence" value="ECO:0007669"/>
    <property type="project" value="InterPro"/>
</dbReference>
<dbReference type="PROSITE" id="PS50110">
    <property type="entry name" value="RESPONSE_REGULATORY"/>
    <property type="match status" value="1"/>
</dbReference>
<sequence length="130" mass="14502">MVSSDWPQTIGKLLLVDDNDAVRRSFSIMLRARGYSVETYRSGVEVLCNRVLPDVDCLLIDYKMPGIDGLELLGRLRCKGLLVPALMITGYISSTLEVRARAVGFADIIEKPPPVDLLVERIQRLFEPPA</sequence>
<dbReference type="OrthoDB" id="9782655at2"/>
<protein>
    <submittedName>
        <fullName evidence="4">Response regulator receiver protein</fullName>
    </submittedName>
</protein>
<dbReference type="Pfam" id="PF00072">
    <property type="entry name" value="Response_reg"/>
    <property type="match status" value="1"/>
</dbReference>
<gene>
    <name evidence="4" type="ORF">HJO_06045</name>
</gene>
<reference evidence="4 5" key="1">
    <citation type="journal article" date="2014" name="Antonie Van Leeuwenhoek">
        <title>Hyphomonas beringensis sp. nov. and Hyphomonas chukchiensis sp. nov., isolated from surface seawater of the Bering Sea and Chukchi Sea.</title>
        <authorList>
            <person name="Li C."/>
            <person name="Lai Q."/>
            <person name="Li G."/>
            <person name="Dong C."/>
            <person name="Wang J."/>
            <person name="Liao Y."/>
            <person name="Shao Z."/>
        </authorList>
    </citation>
    <scope>NUCLEOTIDE SEQUENCE [LARGE SCALE GENOMIC DNA]</scope>
    <source>
        <strain evidence="4 5">MHS-2</strain>
    </source>
</reference>
<dbReference type="InterPro" id="IPR050595">
    <property type="entry name" value="Bact_response_regulator"/>
</dbReference>
<accession>A0A059FRV3</accession>
<dbReference type="STRING" id="1280950.HJO_06045"/>
<keyword evidence="5" id="KW-1185">Reference proteome</keyword>
<dbReference type="SUPFAM" id="SSF52172">
    <property type="entry name" value="CheY-like"/>
    <property type="match status" value="1"/>
</dbReference>
<evidence type="ECO:0000313" key="5">
    <source>
        <dbReference type="Proteomes" id="UP000025171"/>
    </source>
</evidence>
<dbReference type="SMART" id="SM00448">
    <property type="entry name" value="REC"/>
    <property type="match status" value="1"/>
</dbReference>
<evidence type="ECO:0000256" key="1">
    <source>
        <dbReference type="ARBA" id="ARBA00022553"/>
    </source>
</evidence>